<dbReference type="EMBL" id="UINC01220355">
    <property type="protein sequence ID" value="SVE48232.1"/>
    <property type="molecule type" value="Genomic_DNA"/>
</dbReference>
<dbReference type="AlphaFoldDB" id="A0A383DUM0"/>
<dbReference type="PANTHER" id="PTHR11908:SF132">
    <property type="entry name" value="ALDEHYDE OXIDASE 1-RELATED"/>
    <property type="match status" value="1"/>
</dbReference>
<dbReference type="SMART" id="SM01008">
    <property type="entry name" value="Ald_Xan_dh_C"/>
    <property type="match status" value="1"/>
</dbReference>
<organism evidence="4">
    <name type="scientific">marine metagenome</name>
    <dbReference type="NCBI Taxonomy" id="408172"/>
    <lineage>
        <taxon>unclassified sequences</taxon>
        <taxon>metagenomes</taxon>
        <taxon>ecological metagenomes</taxon>
    </lineage>
</organism>
<accession>A0A383DUM0</accession>
<dbReference type="Pfam" id="PF01315">
    <property type="entry name" value="Ald_Xan_dh_C"/>
    <property type="match status" value="1"/>
</dbReference>
<keyword evidence="2" id="KW-0560">Oxidoreductase</keyword>
<sequence length="201" mass="21808">MRENPTIANLGDPIRRREDLHLITGTGCYVDDVAPPSAVHMHVLRSTIAHGEIENIDISAASSADGIVGILTGSEFQNDDLGNIPCQSVPAFVPPEAWRKSPFPALISDRVRAVGDPIAIILAESKEQAQDAGELIDVSYDPLPGVFSIEDALRPEAPQVHDEALGNICFDIHFGDQELTREAFSNAHHTVRLVTAQPRLH</sequence>
<dbReference type="SUPFAM" id="SSF54665">
    <property type="entry name" value="CO dehydrogenase molybdoprotein N-domain-like"/>
    <property type="match status" value="1"/>
</dbReference>
<dbReference type="PANTHER" id="PTHR11908">
    <property type="entry name" value="XANTHINE DEHYDROGENASE"/>
    <property type="match status" value="1"/>
</dbReference>
<dbReference type="Gene3D" id="3.30.365.10">
    <property type="entry name" value="Aldehyde oxidase/xanthine dehydrogenase, molybdopterin binding domain"/>
    <property type="match status" value="1"/>
</dbReference>
<dbReference type="GO" id="GO:0005506">
    <property type="term" value="F:iron ion binding"/>
    <property type="evidence" value="ECO:0007669"/>
    <property type="project" value="InterPro"/>
</dbReference>
<dbReference type="InterPro" id="IPR000674">
    <property type="entry name" value="Ald_Oxase/Xan_DH_a/b"/>
</dbReference>
<reference evidence="4" key="1">
    <citation type="submission" date="2018-05" db="EMBL/GenBank/DDBJ databases">
        <authorList>
            <person name="Lanie J.A."/>
            <person name="Ng W.-L."/>
            <person name="Kazmierczak K.M."/>
            <person name="Andrzejewski T.M."/>
            <person name="Davidsen T.M."/>
            <person name="Wayne K.J."/>
            <person name="Tettelin H."/>
            <person name="Glass J.I."/>
            <person name="Rusch D."/>
            <person name="Podicherti R."/>
            <person name="Tsui H.-C.T."/>
            <person name="Winkler M.E."/>
        </authorList>
    </citation>
    <scope>NUCLEOTIDE SEQUENCE</scope>
</reference>
<evidence type="ECO:0000256" key="2">
    <source>
        <dbReference type="ARBA" id="ARBA00023002"/>
    </source>
</evidence>
<feature type="non-terminal residue" evidence="4">
    <location>
        <position position="201"/>
    </location>
</feature>
<name>A0A383DUM0_9ZZZZ</name>
<evidence type="ECO:0000313" key="4">
    <source>
        <dbReference type="EMBL" id="SVE48232.1"/>
    </source>
</evidence>
<evidence type="ECO:0000256" key="1">
    <source>
        <dbReference type="ARBA" id="ARBA00022505"/>
    </source>
</evidence>
<gene>
    <name evidence="4" type="ORF">METZ01_LOCUS501086</name>
</gene>
<feature type="domain" description="Aldehyde oxidase/xanthine dehydrogenase a/b hammerhead" evidence="3">
    <location>
        <begin position="24"/>
        <end position="144"/>
    </location>
</feature>
<dbReference type="InterPro" id="IPR036856">
    <property type="entry name" value="Ald_Oxase/Xan_DH_a/b_sf"/>
</dbReference>
<proteinExistence type="predicted"/>
<evidence type="ECO:0000259" key="3">
    <source>
        <dbReference type="SMART" id="SM01008"/>
    </source>
</evidence>
<keyword evidence="1" id="KW-0500">Molybdenum</keyword>
<dbReference type="GO" id="GO:0016491">
    <property type="term" value="F:oxidoreductase activity"/>
    <property type="evidence" value="ECO:0007669"/>
    <property type="project" value="UniProtKB-KW"/>
</dbReference>
<protein>
    <recommendedName>
        <fullName evidence="3">Aldehyde oxidase/xanthine dehydrogenase a/b hammerhead domain-containing protein</fullName>
    </recommendedName>
</protein>
<dbReference type="Gene3D" id="3.90.1170.50">
    <property type="entry name" value="Aldehyde oxidase/xanthine dehydrogenase, a/b hammerhead"/>
    <property type="match status" value="1"/>
</dbReference>
<dbReference type="InterPro" id="IPR016208">
    <property type="entry name" value="Ald_Oxase/xanthine_DH-like"/>
</dbReference>